<dbReference type="InterPro" id="IPR037272">
    <property type="entry name" value="SNS_sf"/>
</dbReference>
<dbReference type="EMBL" id="CANHGI010000002">
    <property type="protein sequence ID" value="CAI5442957.1"/>
    <property type="molecule type" value="Genomic_DNA"/>
</dbReference>
<dbReference type="Pfam" id="PF00209">
    <property type="entry name" value="SNF"/>
    <property type="match status" value="1"/>
</dbReference>
<feature type="binding site" evidence="7">
    <location>
        <position position="65"/>
    </location>
    <ligand>
        <name>Na(+)</name>
        <dbReference type="ChEBI" id="CHEBI:29101"/>
        <label>1</label>
    </ligand>
</feature>
<dbReference type="InterPro" id="IPR000175">
    <property type="entry name" value="Na/ntran_symport"/>
</dbReference>
<feature type="transmembrane region" description="Helical" evidence="10">
    <location>
        <begin position="131"/>
        <end position="159"/>
    </location>
</feature>
<comment type="caution">
    <text evidence="11">The sequence shown here is derived from an EMBL/GenBank/DDBJ whole genome shotgun (WGS) entry which is preliminary data.</text>
</comment>
<dbReference type="PRINTS" id="PR00176">
    <property type="entry name" value="NANEUSMPORT"/>
</dbReference>
<feature type="transmembrane region" description="Helical" evidence="10">
    <location>
        <begin position="587"/>
        <end position="609"/>
    </location>
</feature>
<dbReference type="AlphaFoldDB" id="A0A9P1MX49"/>
<name>A0A9P1MX49_9PELO</name>
<evidence type="ECO:0000256" key="7">
    <source>
        <dbReference type="PIRSR" id="PIRSR600175-1"/>
    </source>
</evidence>
<evidence type="ECO:0000313" key="11">
    <source>
        <dbReference type="EMBL" id="CAI5442957.1"/>
    </source>
</evidence>
<feature type="transmembrane region" description="Helical" evidence="10">
    <location>
        <begin position="496"/>
        <end position="517"/>
    </location>
</feature>
<keyword evidence="6 10" id="KW-0472">Membrane</keyword>
<proteinExistence type="predicted"/>
<feature type="transmembrane region" description="Helical" evidence="10">
    <location>
        <begin position="59"/>
        <end position="77"/>
    </location>
</feature>
<keyword evidence="4" id="KW-0769">Symport</keyword>
<keyword evidence="8" id="KW-1015">Disulfide bond</keyword>
<evidence type="ECO:0000256" key="10">
    <source>
        <dbReference type="SAM" id="Phobius"/>
    </source>
</evidence>
<feature type="transmembrane region" description="Helical" evidence="10">
    <location>
        <begin position="423"/>
        <end position="453"/>
    </location>
</feature>
<feature type="binding site" evidence="7">
    <location>
        <position position="68"/>
    </location>
    <ligand>
        <name>Na(+)</name>
        <dbReference type="ChEBI" id="CHEBI:29101"/>
        <label>1</label>
    </ligand>
</feature>
<feature type="binding site" evidence="7">
    <location>
        <position position="72"/>
    </location>
    <ligand>
        <name>Na(+)</name>
        <dbReference type="ChEBI" id="CHEBI:29101"/>
        <label>1</label>
    </ligand>
</feature>
<evidence type="ECO:0000256" key="1">
    <source>
        <dbReference type="ARBA" id="ARBA00004141"/>
    </source>
</evidence>
<feature type="transmembrane region" description="Helical" evidence="10">
    <location>
        <begin position="537"/>
        <end position="567"/>
    </location>
</feature>
<evidence type="ECO:0000256" key="9">
    <source>
        <dbReference type="SAM" id="MobiDB-lite"/>
    </source>
</evidence>
<dbReference type="CDD" id="cd10324">
    <property type="entry name" value="SLC6sbd"/>
    <property type="match status" value="1"/>
</dbReference>
<evidence type="ECO:0000256" key="8">
    <source>
        <dbReference type="PIRSR" id="PIRSR600175-2"/>
    </source>
</evidence>
<evidence type="ECO:0000256" key="4">
    <source>
        <dbReference type="ARBA" id="ARBA00022847"/>
    </source>
</evidence>
<feature type="region of interest" description="Disordered" evidence="9">
    <location>
        <begin position="1"/>
        <end position="20"/>
    </location>
</feature>
<dbReference type="GO" id="GO:0046872">
    <property type="term" value="F:metal ion binding"/>
    <property type="evidence" value="ECO:0007669"/>
    <property type="project" value="UniProtKB-KW"/>
</dbReference>
<feature type="compositionally biased region" description="Polar residues" evidence="9">
    <location>
        <begin position="7"/>
        <end position="20"/>
    </location>
</feature>
<evidence type="ECO:0000256" key="3">
    <source>
        <dbReference type="ARBA" id="ARBA00022692"/>
    </source>
</evidence>
<feature type="transmembrane region" description="Helical" evidence="10">
    <location>
        <begin position="365"/>
        <end position="390"/>
    </location>
</feature>
<evidence type="ECO:0000256" key="6">
    <source>
        <dbReference type="ARBA" id="ARBA00023136"/>
    </source>
</evidence>
<evidence type="ECO:0000313" key="12">
    <source>
        <dbReference type="Proteomes" id="UP001152747"/>
    </source>
</evidence>
<feature type="binding site" evidence="7">
    <location>
        <position position="440"/>
    </location>
    <ligand>
        <name>Na(+)</name>
        <dbReference type="ChEBI" id="CHEBI:29101"/>
        <label>1</label>
    </ligand>
</feature>
<keyword evidence="7" id="KW-0915">Sodium</keyword>
<dbReference type="PANTHER" id="PTHR11616">
    <property type="entry name" value="SODIUM/CHLORIDE DEPENDENT TRANSPORTER"/>
    <property type="match status" value="1"/>
</dbReference>
<feature type="region of interest" description="Disordered" evidence="9">
    <location>
        <begin position="651"/>
        <end position="681"/>
    </location>
</feature>
<feature type="transmembrane region" description="Helical" evidence="10">
    <location>
        <begin position="282"/>
        <end position="302"/>
    </location>
</feature>
<comment type="subcellular location">
    <subcellularLocation>
        <location evidence="1">Membrane</location>
        <topology evidence="1">Multi-pass membrane protein</topology>
    </subcellularLocation>
</comment>
<keyword evidence="12" id="KW-1185">Reference proteome</keyword>
<dbReference type="PROSITE" id="PS50267">
    <property type="entry name" value="NA_NEUROTRAN_SYMP_3"/>
    <property type="match status" value="1"/>
</dbReference>
<dbReference type="Proteomes" id="UP001152747">
    <property type="component" value="Unassembled WGS sequence"/>
</dbReference>
<evidence type="ECO:0000256" key="2">
    <source>
        <dbReference type="ARBA" id="ARBA00022448"/>
    </source>
</evidence>
<reference evidence="11" key="1">
    <citation type="submission" date="2022-11" db="EMBL/GenBank/DDBJ databases">
        <authorList>
            <person name="Kikuchi T."/>
        </authorList>
    </citation>
    <scope>NUCLEOTIDE SEQUENCE</scope>
    <source>
        <strain evidence="11">PS1010</strain>
    </source>
</reference>
<feature type="binding site" evidence="7">
    <location>
        <position position="436"/>
    </location>
    <ligand>
        <name>Na(+)</name>
        <dbReference type="ChEBI" id="CHEBI:29101"/>
        <label>1</label>
    </ligand>
</feature>
<keyword evidence="5 10" id="KW-1133">Transmembrane helix</keyword>
<dbReference type="OrthoDB" id="6581954at2759"/>
<organism evidence="11 12">
    <name type="scientific">Caenorhabditis angaria</name>
    <dbReference type="NCBI Taxonomy" id="860376"/>
    <lineage>
        <taxon>Eukaryota</taxon>
        <taxon>Metazoa</taxon>
        <taxon>Ecdysozoa</taxon>
        <taxon>Nematoda</taxon>
        <taxon>Chromadorea</taxon>
        <taxon>Rhabditida</taxon>
        <taxon>Rhabditina</taxon>
        <taxon>Rhabditomorpha</taxon>
        <taxon>Rhabditoidea</taxon>
        <taxon>Rhabditidae</taxon>
        <taxon>Peloderinae</taxon>
        <taxon>Caenorhabditis</taxon>
    </lineage>
</organism>
<sequence length="681" mass="76339">MVATGSEIESQRSTKSLVEKSTITKNESTITKSTTSAVEVPAVAGSADDRGGFGNGIEFVLTCLGLSVGLGNIWRFPTRAYENGGSAFLIPYLTCAILFGLPAIYIEFLAGQYQGVSPPIVFRRIAPILEGVGWMSTIVSACVSIYYIVIVSWVCIYIVNVFRGDINFWNRCDNPWNNPATCIEMMNQKLCKSDQPPGWNISVGSLPENMIYFNGTCRDVQEFVGISFVSGTEQYMMKNVINHSTGLLDINHINWPILGAMAFCWFVTAMLILNGMKIMGKISYVTVILPYVLVIILFFRGITLDGASDGLYYYFGNPDYGKLLMAKTWTEALKQLCFSLSVGHGGLMSMASYSKKSNNCFKDALIIIVGDTMMSLIGGAAVFSTLGFLAKQRNVAVPEVVESGLSLAFVVYPEAMTQMPVSWLWAFLFFTMLFLLGISSEIAYVEVFCTCLYDQKKELRKKRWLVVGGWCTLLFLAGVIFSTDAGLYWFQLFDEYAAGFSSVCAVTIEVIAIAYIYGHRNFKMDIFEMIKFPKLKIFEYIGAHSPYFLLNWRFILPPIGCVLIALSFDRDYPFMGNATIYPPIFDFLGWMLAFLPLLMIPIFAVRNVLYFKKNQFDKAGLFVLQKQHVSFPRISQKYTTKKLELVGKLPDFEPWTNSSKDTPLLSEKSEKSQKSEKSSKK</sequence>
<dbReference type="GO" id="GO:0005332">
    <property type="term" value="F:gamma-aminobutyric acid:sodium:chloride symporter activity"/>
    <property type="evidence" value="ECO:0007669"/>
    <property type="project" value="TreeGrafter"/>
</dbReference>
<dbReference type="GO" id="GO:0043005">
    <property type="term" value="C:neuron projection"/>
    <property type="evidence" value="ECO:0007669"/>
    <property type="project" value="TreeGrafter"/>
</dbReference>
<protein>
    <submittedName>
        <fullName evidence="11">Uncharacterized protein</fullName>
    </submittedName>
</protein>
<feature type="disulfide bond" evidence="8">
    <location>
        <begin position="172"/>
        <end position="182"/>
    </location>
</feature>
<feature type="transmembrane region" description="Helical" evidence="10">
    <location>
        <begin position="89"/>
        <end position="110"/>
    </location>
</feature>
<gene>
    <name evidence="11" type="ORF">CAMP_LOCUS5594</name>
</gene>
<dbReference type="PANTHER" id="PTHR11616:SF326">
    <property type="entry name" value="SODIUM-DEPENDENT TRANSPORTER SNF-5"/>
    <property type="match status" value="1"/>
</dbReference>
<evidence type="ECO:0000256" key="5">
    <source>
        <dbReference type="ARBA" id="ARBA00022989"/>
    </source>
</evidence>
<keyword evidence="2" id="KW-0813">Transport</keyword>
<feature type="compositionally biased region" description="Basic and acidic residues" evidence="9">
    <location>
        <begin position="667"/>
        <end position="681"/>
    </location>
</feature>
<dbReference type="SUPFAM" id="SSF161070">
    <property type="entry name" value="SNF-like"/>
    <property type="match status" value="1"/>
</dbReference>
<feature type="binding site" evidence="7">
    <location>
        <position position="339"/>
    </location>
    <ligand>
        <name>Na(+)</name>
        <dbReference type="ChEBI" id="CHEBI:29101"/>
        <label>1</label>
    </ligand>
</feature>
<keyword evidence="3 10" id="KW-0812">Transmembrane</keyword>
<feature type="transmembrane region" description="Helical" evidence="10">
    <location>
        <begin position="465"/>
        <end position="490"/>
    </location>
</feature>
<feature type="transmembrane region" description="Helical" evidence="10">
    <location>
        <begin position="253"/>
        <end position="273"/>
    </location>
</feature>
<keyword evidence="7" id="KW-0479">Metal-binding</keyword>
<accession>A0A9P1MX49</accession>
<dbReference type="GO" id="GO:0005886">
    <property type="term" value="C:plasma membrane"/>
    <property type="evidence" value="ECO:0007669"/>
    <property type="project" value="TreeGrafter"/>
</dbReference>